<keyword evidence="1" id="KW-0028">Amino-acid biosynthesis</keyword>
<evidence type="ECO:0000256" key="1">
    <source>
        <dbReference type="ARBA" id="ARBA00022605"/>
    </source>
</evidence>
<proteinExistence type="predicted"/>
<dbReference type="SUPFAM" id="SSF51161">
    <property type="entry name" value="Trimeric LpxA-like enzymes"/>
    <property type="match status" value="1"/>
</dbReference>
<dbReference type="InterPro" id="IPR042122">
    <property type="entry name" value="Ser_AcTrfase_N_sf"/>
</dbReference>
<dbReference type="PANTHER" id="PTHR42811">
    <property type="entry name" value="SERINE ACETYLTRANSFERASE"/>
    <property type="match status" value="1"/>
</dbReference>
<evidence type="ECO:0000313" key="4">
    <source>
        <dbReference type="EMBL" id="MCU7550781.1"/>
    </source>
</evidence>
<evidence type="ECO:0000256" key="2">
    <source>
        <dbReference type="ARBA" id="ARBA00022679"/>
    </source>
</evidence>
<dbReference type="GO" id="GO:0016746">
    <property type="term" value="F:acyltransferase activity"/>
    <property type="evidence" value="ECO:0007669"/>
    <property type="project" value="UniProtKB-KW"/>
</dbReference>
<comment type="caution">
    <text evidence="4">The sequence shown here is derived from an EMBL/GenBank/DDBJ whole genome shotgun (WGS) entry which is preliminary data.</text>
</comment>
<gene>
    <name evidence="4" type="ORF">OCK74_16805</name>
</gene>
<accession>A0A9X2XWY2</accession>
<organism evidence="4 5">
    <name type="scientific">Paraflavisolibacter caeni</name>
    <dbReference type="NCBI Taxonomy" id="2982496"/>
    <lineage>
        <taxon>Bacteria</taxon>
        <taxon>Pseudomonadati</taxon>
        <taxon>Bacteroidota</taxon>
        <taxon>Chitinophagia</taxon>
        <taxon>Chitinophagales</taxon>
        <taxon>Chitinophagaceae</taxon>
        <taxon>Paraflavisolibacter</taxon>
    </lineage>
</organism>
<dbReference type="AlphaFoldDB" id="A0A9X2XWY2"/>
<name>A0A9X2XWY2_9BACT</name>
<dbReference type="EMBL" id="JAOTIF010000015">
    <property type="protein sequence ID" value="MCU7550781.1"/>
    <property type="molecule type" value="Genomic_DNA"/>
</dbReference>
<dbReference type="Proteomes" id="UP001155483">
    <property type="component" value="Unassembled WGS sequence"/>
</dbReference>
<evidence type="ECO:0000313" key="5">
    <source>
        <dbReference type="Proteomes" id="UP001155483"/>
    </source>
</evidence>
<protein>
    <submittedName>
        <fullName evidence="4">Serine O-acetyltransferase</fullName>
    </submittedName>
</protein>
<reference evidence="4" key="1">
    <citation type="submission" date="2022-09" db="EMBL/GenBank/DDBJ databases">
        <authorList>
            <person name="Yuan C."/>
            <person name="Ke Z."/>
        </authorList>
    </citation>
    <scope>NUCLEOTIDE SEQUENCE</scope>
    <source>
        <strain evidence="4">LB-8</strain>
    </source>
</reference>
<dbReference type="CDD" id="cd03354">
    <property type="entry name" value="LbH_SAT"/>
    <property type="match status" value="1"/>
</dbReference>
<evidence type="ECO:0000256" key="3">
    <source>
        <dbReference type="ARBA" id="ARBA00023315"/>
    </source>
</evidence>
<dbReference type="RefSeq" id="WP_279298219.1">
    <property type="nucleotide sequence ID" value="NZ_JAOTIF010000015.1"/>
</dbReference>
<dbReference type="Gene3D" id="2.160.10.10">
    <property type="entry name" value="Hexapeptide repeat proteins"/>
    <property type="match status" value="1"/>
</dbReference>
<dbReference type="InterPro" id="IPR045304">
    <property type="entry name" value="LbH_SAT"/>
</dbReference>
<dbReference type="Gene3D" id="1.10.3130.10">
    <property type="entry name" value="serine acetyltransferase, domain 1"/>
    <property type="match status" value="1"/>
</dbReference>
<dbReference type="InterPro" id="IPR011004">
    <property type="entry name" value="Trimer_LpxA-like_sf"/>
</dbReference>
<keyword evidence="2" id="KW-0808">Transferase</keyword>
<dbReference type="GO" id="GO:0008652">
    <property type="term" value="P:amino acid biosynthetic process"/>
    <property type="evidence" value="ECO:0007669"/>
    <property type="project" value="UniProtKB-KW"/>
</dbReference>
<keyword evidence="3" id="KW-0012">Acyltransferase</keyword>
<reference evidence="4" key="2">
    <citation type="submission" date="2023-04" db="EMBL/GenBank/DDBJ databases">
        <title>Paracnuella aquatica gen. nov., sp. nov., a member of the family Chitinophagaceae isolated from a hot spring.</title>
        <authorList>
            <person name="Wang C."/>
        </authorList>
    </citation>
    <scope>NUCLEOTIDE SEQUENCE</scope>
    <source>
        <strain evidence="4">LB-8</strain>
    </source>
</reference>
<sequence>MSKNTTIDFSASNTKNNISAQNNVLLNLVHQKVGQQSFIEQLIENNCKRLKYFPDKQTAEDFIENLFEFLFVGQAECGCDLNTLTIKLNRLKSTFASLLSEVIKKDASEKGEEVSAQTEIFFDALPGIYERLLKDAEAILKSDPAAQSIEEILAAYPGFFATVIYRLANQMWKQGISILPRFFSEYAHSKTGIDIHPAAQIGESFSIDHGTGIVIGETVVIGDDVKIYQGVTLGALNVSKENASTKRHPTIEDNVVIYSGATILGGKTIIGAGSIIGGNVWLTYSVPANSVVYHKSEVRVKDKEPFLEPLNFVI</sequence>
<keyword evidence="5" id="KW-1185">Reference proteome</keyword>